<evidence type="ECO:0000256" key="5">
    <source>
        <dbReference type="ARBA" id="ARBA00022989"/>
    </source>
</evidence>
<dbReference type="InterPro" id="IPR003362">
    <property type="entry name" value="Bact_transf"/>
</dbReference>
<evidence type="ECO:0000256" key="1">
    <source>
        <dbReference type="ARBA" id="ARBA00004141"/>
    </source>
</evidence>
<evidence type="ECO:0000256" key="6">
    <source>
        <dbReference type="ARBA" id="ARBA00023136"/>
    </source>
</evidence>
<keyword evidence="3 9" id="KW-0808">Transferase</keyword>
<evidence type="ECO:0000259" key="8">
    <source>
        <dbReference type="Pfam" id="PF02397"/>
    </source>
</evidence>
<feature type="transmembrane region" description="Helical" evidence="7">
    <location>
        <begin position="105"/>
        <end position="123"/>
    </location>
</feature>
<organism evidence="9 10">
    <name type="scientific">Silvibacterium dinghuense</name>
    <dbReference type="NCBI Taxonomy" id="1560006"/>
    <lineage>
        <taxon>Bacteria</taxon>
        <taxon>Pseudomonadati</taxon>
        <taxon>Acidobacteriota</taxon>
        <taxon>Terriglobia</taxon>
        <taxon>Terriglobales</taxon>
        <taxon>Acidobacteriaceae</taxon>
        <taxon>Silvibacterium</taxon>
    </lineage>
</organism>
<comment type="caution">
    <text evidence="9">The sequence shown here is derived from an EMBL/GenBank/DDBJ whole genome shotgun (WGS) entry which is preliminary data.</text>
</comment>
<feature type="transmembrane region" description="Helical" evidence="7">
    <location>
        <begin position="65"/>
        <end position="85"/>
    </location>
</feature>
<dbReference type="Pfam" id="PF13727">
    <property type="entry name" value="CoA_binding_3"/>
    <property type="match status" value="1"/>
</dbReference>
<dbReference type="GO" id="GO:0016020">
    <property type="term" value="C:membrane"/>
    <property type="evidence" value="ECO:0007669"/>
    <property type="project" value="UniProtKB-SubCell"/>
</dbReference>
<proteinExistence type="inferred from homology"/>
<feature type="domain" description="Bacterial sugar transferase" evidence="8">
    <location>
        <begin position="337"/>
        <end position="524"/>
    </location>
</feature>
<dbReference type="Pfam" id="PF02397">
    <property type="entry name" value="Bac_transf"/>
    <property type="match status" value="1"/>
</dbReference>
<reference evidence="9 10" key="1">
    <citation type="journal article" date="2016" name="Int. J. Syst. Evol. Microbiol.">
        <title>Acidipila dinghuensis sp. nov., an acidobacterium isolated from forest soil.</title>
        <authorList>
            <person name="Jiang Y.W."/>
            <person name="Wang J."/>
            <person name="Chen M.H."/>
            <person name="Lv Y.Y."/>
            <person name="Qiu L.H."/>
        </authorList>
    </citation>
    <scope>NUCLEOTIDE SEQUENCE [LARGE SCALE GENOMIC DNA]</scope>
    <source>
        <strain evidence="9 10">DHOF10</strain>
    </source>
</reference>
<evidence type="ECO:0000256" key="3">
    <source>
        <dbReference type="ARBA" id="ARBA00022679"/>
    </source>
</evidence>
<dbReference type="PANTHER" id="PTHR30576">
    <property type="entry name" value="COLANIC BIOSYNTHESIS UDP-GLUCOSE LIPID CARRIER TRANSFERASE"/>
    <property type="match status" value="1"/>
</dbReference>
<evidence type="ECO:0000256" key="2">
    <source>
        <dbReference type="ARBA" id="ARBA00006464"/>
    </source>
</evidence>
<evidence type="ECO:0000256" key="7">
    <source>
        <dbReference type="SAM" id="Phobius"/>
    </source>
</evidence>
<dbReference type="OrthoDB" id="9808602at2"/>
<keyword evidence="5 7" id="KW-1133">Transmembrane helix</keyword>
<keyword evidence="6 7" id="KW-0472">Membrane</keyword>
<comment type="subcellular location">
    <subcellularLocation>
        <location evidence="1">Membrane</location>
        <topology evidence="1">Multi-pass membrane protein</topology>
    </subcellularLocation>
</comment>
<evidence type="ECO:0000256" key="4">
    <source>
        <dbReference type="ARBA" id="ARBA00022692"/>
    </source>
</evidence>
<dbReference type="PANTHER" id="PTHR30576:SF10">
    <property type="entry name" value="SLL5057 PROTEIN"/>
    <property type="match status" value="1"/>
</dbReference>
<dbReference type="GO" id="GO:0016780">
    <property type="term" value="F:phosphotransferase activity, for other substituted phosphate groups"/>
    <property type="evidence" value="ECO:0007669"/>
    <property type="project" value="TreeGrafter"/>
</dbReference>
<feature type="transmembrane region" description="Helical" evidence="7">
    <location>
        <begin position="144"/>
        <end position="163"/>
    </location>
</feature>
<evidence type="ECO:0000313" key="10">
    <source>
        <dbReference type="Proteomes" id="UP000290253"/>
    </source>
</evidence>
<feature type="transmembrane region" description="Helical" evidence="7">
    <location>
        <begin position="342"/>
        <end position="363"/>
    </location>
</feature>
<evidence type="ECO:0000313" key="9">
    <source>
        <dbReference type="EMBL" id="RXS96741.1"/>
    </source>
</evidence>
<dbReference type="Gene3D" id="3.40.50.720">
    <property type="entry name" value="NAD(P)-binding Rossmann-like Domain"/>
    <property type="match status" value="1"/>
</dbReference>
<gene>
    <name evidence="9" type="ORF">ESZ00_01980</name>
</gene>
<feature type="transmembrane region" description="Helical" evidence="7">
    <location>
        <begin position="169"/>
        <end position="190"/>
    </location>
</feature>
<dbReference type="EMBL" id="SDMK01000001">
    <property type="protein sequence ID" value="RXS96741.1"/>
    <property type="molecule type" value="Genomic_DNA"/>
</dbReference>
<keyword evidence="10" id="KW-1185">Reference proteome</keyword>
<sequence>MPESVSLPIYIVRRRRKTGIPEGIPAMATISLGNLPRSKPAAGKAAGASVLVSGRMLRTSLTTSLMMVTDIAAVLLALLLSLRIGLERLLDAGSIHSVLSGAVPVSWQMGYLGCYLAALLLVSHHQGLYGHSLNYSVLYEQRKTVQCGLTAGLLLCGAIYATHGGSTSRAVVFGLMFFGTLFTCITRGFWRYVMIRRYERGIDARNVVILGANGIGMALQRQIMRRRHLGRIFKGFVHLSSSPSQCSSEDVPMLGTLDQIRCLARQHFIDEIIIAEACSLDTVRDLIDLAREMSLEILVIPGLYDGITHEAPIEYVGDFPVVALHCRDEKVISHFFKRVCDIVLAACALIVSLPLLLALMIAVKLDSQGPAFYVSPRIGKKGRVFRCIKFRTMVADAEKRKQALAAFNERTGILFKMRNDPRITRVGAFLRKYSLDEIPQFLNVLRGEMSLVGPRPPLASEVEQYEIEHFRRLEVLPGLTGLWQVRARQDPSFERYVALDLAYVENWSFWLDMKILVRTTEVILRGTGS</sequence>
<keyword evidence="4 7" id="KW-0812">Transmembrane</keyword>
<comment type="similarity">
    <text evidence="2">Belongs to the bacterial sugar transferase family.</text>
</comment>
<dbReference type="Proteomes" id="UP000290253">
    <property type="component" value="Unassembled WGS sequence"/>
</dbReference>
<protein>
    <submittedName>
        <fullName evidence="9">Sugar transferase</fullName>
    </submittedName>
</protein>
<dbReference type="InterPro" id="IPR017475">
    <property type="entry name" value="EPS_sugar_tfrase"/>
</dbReference>
<dbReference type="AlphaFoldDB" id="A0A4Q1SGS2"/>
<accession>A0A4Q1SGS2</accession>
<dbReference type="NCBIfam" id="TIGR03025">
    <property type="entry name" value="EPS_sugtrans"/>
    <property type="match status" value="1"/>
</dbReference>
<name>A0A4Q1SGS2_9BACT</name>